<name>C6H9Z3_AJECH</name>
<dbReference type="SUPFAM" id="SSF56112">
    <property type="entry name" value="Protein kinase-like (PK-like)"/>
    <property type="match status" value="1"/>
</dbReference>
<dbReference type="Gene3D" id="3.90.1200.10">
    <property type="match status" value="1"/>
</dbReference>
<dbReference type="Pfam" id="PF01636">
    <property type="entry name" value="APH"/>
    <property type="match status" value="1"/>
</dbReference>
<organism evidence="2 3">
    <name type="scientific">Ajellomyces capsulatus (strain H143)</name>
    <name type="common">Darling's disease fungus</name>
    <name type="synonym">Histoplasma capsulatum</name>
    <dbReference type="NCBI Taxonomy" id="544712"/>
    <lineage>
        <taxon>Eukaryota</taxon>
        <taxon>Fungi</taxon>
        <taxon>Dikarya</taxon>
        <taxon>Ascomycota</taxon>
        <taxon>Pezizomycotina</taxon>
        <taxon>Eurotiomycetes</taxon>
        <taxon>Eurotiomycetidae</taxon>
        <taxon>Onygenales</taxon>
        <taxon>Ajellomycetaceae</taxon>
        <taxon>Histoplasma</taxon>
    </lineage>
</organism>
<dbReference type="InterPro" id="IPR051678">
    <property type="entry name" value="AGP_Transferase"/>
</dbReference>
<dbReference type="HOGENOM" id="CLU_662162_0_0_1"/>
<accession>C6H9Z3</accession>
<dbReference type="VEuPathDB" id="FungiDB:HCDG_03024"/>
<dbReference type="STRING" id="544712.C6H9Z3"/>
<dbReference type="EMBL" id="GG692421">
    <property type="protein sequence ID" value="EER43126.1"/>
    <property type="molecule type" value="Genomic_DNA"/>
</dbReference>
<gene>
    <name evidence="2" type="ORF">HCDG_03024</name>
</gene>
<evidence type="ECO:0000313" key="2">
    <source>
        <dbReference type="EMBL" id="EER43126.1"/>
    </source>
</evidence>
<evidence type="ECO:0000259" key="1">
    <source>
        <dbReference type="Pfam" id="PF01636"/>
    </source>
</evidence>
<dbReference type="InterPro" id="IPR002575">
    <property type="entry name" value="Aminoglycoside_PTrfase"/>
</dbReference>
<dbReference type="OMA" id="RWESESN"/>
<protein>
    <recommendedName>
        <fullName evidence="1">Aminoglycoside phosphotransferase domain-containing protein</fullName>
    </recommendedName>
</protein>
<proteinExistence type="predicted"/>
<dbReference type="PANTHER" id="PTHR21310:SF39">
    <property type="entry name" value="AMINOGLYCOSIDE PHOSPHOTRANSFERASE DOMAIN-CONTAINING PROTEIN"/>
    <property type="match status" value="1"/>
</dbReference>
<feature type="domain" description="Aminoglycoside phosphotransferase" evidence="1">
    <location>
        <begin position="163"/>
        <end position="232"/>
    </location>
</feature>
<dbReference type="PANTHER" id="PTHR21310">
    <property type="entry name" value="AMINOGLYCOSIDE PHOSPHOTRANSFERASE-RELATED-RELATED"/>
    <property type="match status" value="1"/>
</dbReference>
<sequence length="415" mass="46268">MLPYTMLKLAMSLRFKGLEAIRNLSLPPAVSHIQSGSSSWVFFSKTTVAMPLNPKPSNLRLRLTIPPPPYTTPWIILWVRAQKGSPLVRKMPSTFVDGLLGSYKDADLVRYIGDSPRLSSYSSVSLLSANLVSKECQPDLIEDTLKAMEVARQLGIRVPNLPATSSKNYIPSTAGPFVFTHHDLAPRNILLDKSNHLWLVDWDIAGWYPCYFEYAAMHNFIPEGWTRLARMWWNLFTWIAAGRWESESNELLHVNGERFPRNPCRSSASLDFPEHPSHPLTSYVGFGPPTFIATANGIVQPRQIAFDTQLLTPQGDAASVWIREYGVETPAVPGAVRLSDDGIRQALYAMCCVFKSVIPVSQAMAKSLVVRHLRDKLPWGDIKVYGEKRGGWGNKLPWGMGGFVAQMRLAACLGG</sequence>
<dbReference type="Proteomes" id="UP000002624">
    <property type="component" value="Unassembled WGS sequence"/>
</dbReference>
<dbReference type="InterPro" id="IPR011009">
    <property type="entry name" value="Kinase-like_dom_sf"/>
</dbReference>
<evidence type="ECO:0000313" key="3">
    <source>
        <dbReference type="Proteomes" id="UP000002624"/>
    </source>
</evidence>
<reference evidence="3" key="1">
    <citation type="submission" date="2009-05" db="EMBL/GenBank/DDBJ databases">
        <title>The genome sequence of Ajellomyces capsulatus strain H143.</title>
        <authorList>
            <person name="Champion M."/>
            <person name="Cuomo C.A."/>
            <person name="Ma L.-J."/>
            <person name="Henn M.R."/>
            <person name="Sil A."/>
            <person name="Goldman B."/>
            <person name="Young S.K."/>
            <person name="Kodira C.D."/>
            <person name="Zeng Q."/>
            <person name="Koehrsen M."/>
            <person name="Alvarado L."/>
            <person name="Berlin A.M."/>
            <person name="Borenstein D."/>
            <person name="Chen Z."/>
            <person name="Engels R."/>
            <person name="Freedman E."/>
            <person name="Gellesch M."/>
            <person name="Goldberg J."/>
            <person name="Griggs A."/>
            <person name="Gujja S."/>
            <person name="Heiman D.I."/>
            <person name="Hepburn T.A."/>
            <person name="Howarth C."/>
            <person name="Jen D."/>
            <person name="Larson L."/>
            <person name="Lewis B."/>
            <person name="Mehta T."/>
            <person name="Park D."/>
            <person name="Pearson M."/>
            <person name="Roberts A."/>
            <person name="Saif S."/>
            <person name="Shea T.D."/>
            <person name="Shenoy N."/>
            <person name="Sisk P."/>
            <person name="Stolte C."/>
            <person name="Sykes S."/>
            <person name="Walk T."/>
            <person name="White J."/>
            <person name="Yandava C."/>
            <person name="Klein B."/>
            <person name="McEwen J.G."/>
            <person name="Puccia R."/>
            <person name="Goldman G.H."/>
            <person name="Felipe M.S."/>
            <person name="Nino-Vega G."/>
            <person name="San-Blas G."/>
            <person name="Taylor J.W."/>
            <person name="Mendoza L."/>
            <person name="Galagan J.E."/>
            <person name="Nusbaum C."/>
            <person name="Birren B.W."/>
        </authorList>
    </citation>
    <scope>NUCLEOTIDE SEQUENCE [LARGE SCALE GENOMIC DNA]</scope>
    <source>
        <strain evidence="3">H143</strain>
    </source>
</reference>
<dbReference type="AlphaFoldDB" id="C6H9Z3"/>